<gene>
    <name evidence="1" type="ORF">Amon02_000291700</name>
</gene>
<organism evidence="1 2">
    <name type="scientific">Ambrosiozyma monospora</name>
    <name type="common">Yeast</name>
    <name type="synonym">Endomycopsis monosporus</name>
    <dbReference type="NCBI Taxonomy" id="43982"/>
    <lineage>
        <taxon>Eukaryota</taxon>
        <taxon>Fungi</taxon>
        <taxon>Dikarya</taxon>
        <taxon>Ascomycota</taxon>
        <taxon>Saccharomycotina</taxon>
        <taxon>Pichiomycetes</taxon>
        <taxon>Pichiales</taxon>
        <taxon>Pichiaceae</taxon>
        <taxon>Ambrosiozyma</taxon>
    </lineage>
</organism>
<evidence type="ECO:0000313" key="2">
    <source>
        <dbReference type="Proteomes" id="UP001165064"/>
    </source>
</evidence>
<dbReference type="EMBL" id="BSXS01001764">
    <property type="protein sequence ID" value="GME77175.1"/>
    <property type="molecule type" value="Genomic_DNA"/>
</dbReference>
<reference evidence="1" key="1">
    <citation type="submission" date="2023-04" db="EMBL/GenBank/DDBJ databases">
        <title>Ambrosiozyma monospora NBRC 10751.</title>
        <authorList>
            <person name="Ichikawa N."/>
            <person name="Sato H."/>
            <person name="Tonouchi N."/>
        </authorList>
    </citation>
    <scope>NUCLEOTIDE SEQUENCE</scope>
    <source>
        <strain evidence="1">NBRC 10751</strain>
    </source>
</reference>
<name>A0ACB5SZE6_AMBMO</name>
<keyword evidence="2" id="KW-1185">Reference proteome</keyword>
<proteinExistence type="predicted"/>
<accession>A0ACB5SZE6</accession>
<evidence type="ECO:0000313" key="1">
    <source>
        <dbReference type="EMBL" id="GME77175.1"/>
    </source>
</evidence>
<comment type="caution">
    <text evidence="1">The sequence shown here is derived from an EMBL/GenBank/DDBJ whole genome shotgun (WGS) entry which is preliminary data.</text>
</comment>
<protein>
    <submittedName>
        <fullName evidence="1">Unnamed protein product</fullName>
    </submittedName>
</protein>
<dbReference type="Proteomes" id="UP001165064">
    <property type="component" value="Unassembled WGS sequence"/>
</dbReference>
<sequence>MFTCFLIFAPGITGILDAYNVYHYSISLETGKFQKHTENYILYFLIVLPLILFAFWGMDFPYHLFSMGSCLGSCVMLSWVIQHPHDQVNFNFITLPAMYLPAARIAFAALFGGKLAFFADLISMGAAYIYNCLETRSFGPLMLLFGANGSRTISFYSQSSGIAVPSIFTRFFGSQVKNVQKKQKRKSDTEKSPFTSAKKDSKGSSSQSTVYDTFVAPPTGAPSTGGNSNW</sequence>